<dbReference type="GO" id="GO:0160148">
    <property type="term" value="F:tRNA pseudouridine(55) synthase activity"/>
    <property type="evidence" value="ECO:0007669"/>
    <property type="project" value="UniProtKB-EC"/>
</dbReference>
<dbReference type="PANTHER" id="PTHR13767">
    <property type="entry name" value="TRNA-PSEUDOURIDINE SYNTHASE"/>
    <property type="match status" value="1"/>
</dbReference>
<name>A0AAD9MLE8_PROWI</name>
<evidence type="ECO:0000259" key="5">
    <source>
        <dbReference type="Pfam" id="PF01509"/>
    </source>
</evidence>
<dbReference type="Pfam" id="PF01509">
    <property type="entry name" value="TruB_N"/>
    <property type="match status" value="1"/>
</dbReference>
<keyword evidence="3" id="KW-0819">tRNA processing</keyword>
<dbReference type="EMBL" id="JASFZW010000005">
    <property type="protein sequence ID" value="KAK2078018.1"/>
    <property type="molecule type" value="Genomic_DNA"/>
</dbReference>
<comment type="similarity">
    <text evidence="1">Belongs to the pseudouridine synthase TruB family.</text>
</comment>
<evidence type="ECO:0000256" key="2">
    <source>
        <dbReference type="ARBA" id="ARBA00012787"/>
    </source>
</evidence>
<evidence type="ECO:0000313" key="6">
    <source>
        <dbReference type="EMBL" id="KAK2078018.1"/>
    </source>
</evidence>
<reference evidence="6" key="1">
    <citation type="submission" date="2021-01" db="EMBL/GenBank/DDBJ databases">
        <authorList>
            <person name="Eckstrom K.M.E."/>
        </authorList>
    </citation>
    <scope>NUCLEOTIDE SEQUENCE</scope>
    <source>
        <strain evidence="6">UVCC 0001</strain>
    </source>
</reference>
<dbReference type="Gene3D" id="3.30.2350.10">
    <property type="entry name" value="Pseudouridine synthase"/>
    <property type="match status" value="1"/>
</dbReference>
<feature type="domain" description="Pseudouridine synthase II N-terminal" evidence="5">
    <location>
        <begin position="1"/>
        <end position="123"/>
    </location>
</feature>
<dbReference type="GO" id="GO:1990481">
    <property type="term" value="P:mRNA pseudouridine synthesis"/>
    <property type="evidence" value="ECO:0007669"/>
    <property type="project" value="TreeGrafter"/>
</dbReference>
<dbReference type="Proteomes" id="UP001255856">
    <property type="component" value="Unassembled WGS sequence"/>
</dbReference>
<dbReference type="GO" id="GO:0005634">
    <property type="term" value="C:nucleus"/>
    <property type="evidence" value="ECO:0007669"/>
    <property type="project" value="TreeGrafter"/>
</dbReference>
<dbReference type="PANTHER" id="PTHR13767:SF2">
    <property type="entry name" value="PSEUDOURIDYLATE SYNTHASE TRUB1"/>
    <property type="match status" value="1"/>
</dbReference>
<dbReference type="EC" id="5.4.99.25" evidence="2"/>
<keyword evidence="7" id="KW-1185">Reference proteome</keyword>
<dbReference type="InterPro" id="IPR020103">
    <property type="entry name" value="PsdUridine_synth_cat_dom_sf"/>
</dbReference>
<comment type="caution">
    <text evidence="6">The sequence shown here is derived from an EMBL/GenBank/DDBJ whole genome shotgun (WGS) entry which is preliminary data.</text>
</comment>
<keyword evidence="4" id="KW-0413">Isomerase</keyword>
<dbReference type="InterPro" id="IPR014780">
    <property type="entry name" value="tRNA_psdUridine_synth_TruB"/>
</dbReference>
<evidence type="ECO:0000256" key="4">
    <source>
        <dbReference type="ARBA" id="ARBA00023235"/>
    </source>
</evidence>
<organism evidence="6 7">
    <name type="scientific">Prototheca wickerhamii</name>
    <dbReference type="NCBI Taxonomy" id="3111"/>
    <lineage>
        <taxon>Eukaryota</taxon>
        <taxon>Viridiplantae</taxon>
        <taxon>Chlorophyta</taxon>
        <taxon>core chlorophytes</taxon>
        <taxon>Trebouxiophyceae</taxon>
        <taxon>Chlorellales</taxon>
        <taxon>Chlorellaceae</taxon>
        <taxon>Prototheca</taxon>
    </lineage>
</organism>
<proteinExistence type="inferred from homology"/>
<evidence type="ECO:0000256" key="3">
    <source>
        <dbReference type="ARBA" id="ARBA00022694"/>
    </source>
</evidence>
<gene>
    <name evidence="6" type="ORF">QBZ16_003886</name>
</gene>
<evidence type="ECO:0000256" key="1">
    <source>
        <dbReference type="ARBA" id="ARBA00008999"/>
    </source>
</evidence>
<accession>A0AAD9MLE8</accession>
<dbReference type="GO" id="GO:0006400">
    <property type="term" value="P:tRNA modification"/>
    <property type="evidence" value="ECO:0007669"/>
    <property type="project" value="TreeGrafter"/>
</dbReference>
<evidence type="ECO:0000313" key="7">
    <source>
        <dbReference type="Proteomes" id="UP001255856"/>
    </source>
</evidence>
<dbReference type="AlphaFoldDB" id="A0AAD9MLE8"/>
<protein>
    <recommendedName>
        <fullName evidence="2">tRNA pseudouridine(55) synthase</fullName>
        <ecNumber evidence="2">5.4.99.25</ecNumber>
    </recommendedName>
</protein>
<dbReference type="InterPro" id="IPR002501">
    <property type="entry name" value="PsdUridine_synth_N"/>
</dbReference>
<dbReference type="SUPFAM" id="SSF55120">
    <property type="entry name" value="Pseudouridine synthase"/>
    <property type="match status" value="1"/>
</dbReference>
<sequence>MASGLLVICVGKATKAVTALMAERKRYTGTMKLGEATPSLDADTAVCETAAWQHVTDLDLERAAKVFTGDQMQVPPMYSAVHVDGQRLYKAARQGLELKREARPITGPGLVDFDVECSKGTYIRSLAADVATSLGTLAHLVRLRREASGDIDLSRAWQLDDILAQFSELREANKADRPGASDGAV</sequence>
<dbReference type="GO" id="GO:0003723">
    <property type="term" value="F:RNA binding"/>
    <property type="evidence" value="ECO:0007669"/>
    <property type="project" value="InterPro"/>
</dbReference>